<evidence type="ECO:0000256" key="2">
    <source>
        <dbReference type="ARBA" id="ARBA00022475"/>
    </source>
</evidence>
<dbReference type="AlphaFoldDB" id="F5W180"/>
<evidence type="ECO:0000256" key="5">
    <source>
        <dbReference type="ARBA" id="ARBA00023136"/>
    </source>
</evidence>
<evidence type="ECO:0000256" key="4">
    <source>
        <dbReference type="ARBA" id="ARBA00022989"/>
    </source>
</evidence>
<proteinExistence type="predicted"/>
<dbReference type="eggNOG" id="COG1380">
    <property type="taxonomic scope" value="Bacteria"/>
</dbReference>
<keyword evidence="4 6" id="KW-1133">Transmembrane helix</keyword>
<feature type="transmembrane region" description="Helical" evidence="6">
    <location>
        <begin position="78"/>
        <end position="96"/>
    </location>
</feature>
<evidence type="ECO:0000256" key="3">
    <source>
        <dbReference type="ARBA" id="ARBA00022692"/>
    </source>
</evidence>
<dbReference type="EMBL" id="AFNN01000020">
    <property type="protein sequence ID" value="EGL85661.1"/>
    <property type="molecule type" value="Genomic_DNA"/>
</dbReference>
<evidence type="ECO:0000256" key="6">
    <source>
        <dbReference type="SAM" id="Phobius"/>
    </source>
</evidence>
<sequence length="148" mass="16990">MCISLKFSEKRVNWYAESLFVEYTMKLYVQLMILFVISLIGEGISSFFHLPIPGSIIGLIILFLALQFKWLRVRHVNMVGNFLLANMTILFLPPAVGIMEKFDVIAPYLLPIVLIVFFAAVINIILIALVVQFIKKRYEGDYEERGAK</sequence>
<keyword evidence="5 6" id="KW-0472">Membrane</keyword>
<name>F5W180_9STRE</name>
<evidence type="ECO:0000256" key="1">
    <source>
        <dbReference type="ARBA" id="ARBA00004651"/>
    </source>
</evidence>
<accession>F5W180</accession>
<dbReference type="PANTHER" id="PTHR33931">
    <property type="entry name" value="HOLIN-LIKE PROTEIN CIDA-RELATED"/>
    <property type="match status" value="1"/>
</dbReference>
<reference evidence="7 8" key="1">
    <citation type="submission" date="2011-04" db="EMBL/GenBank/DDBJ databases">
        <authorList>
            <person name="Durkin A.S."/>
            <person name="Radune D."/>
            <person name="Hostetler J."/>
            <person name="Torralba M."/>
            <person name="Gillis M."/>
            <person name="Methe B."/>
            <person name="Sutton G."/>
            <person name="Nelson K.E."/>
        </authorList>
    </citation>
    <scope>NUCLEOTIDE SEQUENCE [LARGE SCALE GENOMIC DNA]</scope>
    <source>
        <strain evidence="7 8">SK1076</strain>
    </source>
</reference>
<feature type="transmembrane region" description="Helical" evidence="6">
    <location>
        <begin position="20"/>
        <end position="41"/>
    </location>
</feature>
<dbReference type="Pfam" id="PF03788">
    <property type="entry name" value="LrgA"/>
    <property type="match status" value="1"/>
</dbReference>
<comment type="subcellular location">
    <subcellularLocation>
        <location evidence="1">Cell membrane</location>
        <topology evidence="1">Multi-pass membrane protein</topology>
    </subcellularLocation>
</comment>
<evidence type="ECO:0000313" key="7">
    <source>
        <dbReference type="EMBL" id="EGL85661.1"/>
    </source>
</evidence>
<gene>
    <name evidence="7" type="ORF">HMPREF9967_0119</name>
</gene>
<organism evidence="7 8">
    <name type="scientific">Streptococcus infantis SK1076</name>
    <dbReference type="NCBI Taxonomy" id="1005705"/>
    <lineage>
        <taxon>Bacteria</taxon>
        <taxon>Bacillati</taxon>
        <taxon>Bacillota</taxon>
        <taxon>Bacilli</taxon>
        <taxon>Lactobacillales</taxon>
        <taxon>Streptococcaceae</taxon>
        <taxon>Streptococcus</taxon>
    </lineage>
</organism>
<dbReference type="GO" id="GO:0005886">
    <property type="term" value="C:plasma membrane"/>
    <property type="evidence" value="ECO:0007669"/>
    <property type="project" value="UniProtKB-SubCell"/>
</dbReference>
<dbReference type="InterPro" id="IPR005538">
    <property type="entry name" value="LrgA/CidA"/>
</dbReference>
<dbReference type="PANTHER" id="PTHR33931:SF2">
    <property type="entry name" value="HOLIN-LIKE PROTEIN CIDA"/>
    <property type="match status" value="1"/>
</dbReference>
<evidence type="ECO:0000313" key="8">
    <source>
        <dbReference type="Proteomes" id="UP000010138"/>
    </source>
</evidence>
<feature type="transmembrane region" description="Helical" evidence="6">
    <location>
        <begin position="108"/>
        <end position="131"/>
    </location>
</feature>
<protein>
    <submittedName>
        <fullName evidence="7">LrgA family protein</fullName>
    </submittedName>
</protein>
<keyword evidence="3 6" id="KW-0812">Transmembrane</keyword>
<keyword evidence="2" id="KW-1003">Cell membrane</keyword>
<comment type="caution">
    <text evidence="7">The sequence shown here is derived from an EMBL/GenBank/DDBJ whole genome shotgun (WGS) entry which is preliminary data.</text>
</comment>
<feature type="transmembrane region" description="Helical" evidence="6">
    <location>
        <begin position="47"/>
        <end position="66"/>
    </location>
</feature>
<dbReference type="Proteomes" id="UP000010138">
    <property type="component" value="Unassembled WGS sequence"/>
</dbReference>